<gene>
    <name evidence="2" type="ORF">AK812_SmicGene36194</name>
</gene>
<dbReference type="Proteomes" id="UP000186817">
    <property type="component" value="Unassembled WGS sequence"/>
</dbReference>
<dbReference type="EMBL" id="LSRX01001143">
    <property type="protein sequence ID" value="OLP83092.1"/>
    <property type="molecule type" value="Genomic_DNA"/>
</dbReference>
<keyword evidence="3" id="KW-1185">Reference proteome</keyword>
<dbReference type="AlphaFoldDB" id="A0A1Q9CJJ2"/>
<evidence type="ECO:0000313" key="3">
    <source>
        <dbReference type="Proteomes" id="UP000186817"/>
    </source>
</evidence>
<reference evidence="2 3" key="1">
    <citation type="submission" date="2016-02" db="EMBL/GenBank/DDBJ databases">
        <title>Genome analysis of coral dinoflagellate symbionts highlights evolutionary adaptations to a symbiotic lifestyle.</title>
        <authorList>
            <person name="Aranda M."/>
            <person name="Li Y."/>
            <person name="Liew Y.J."/>
            <person name="Baumgarten S."/>
            <person name="Simakov O."/>
            <person name="Wilson M."/>
            <person name="Piel J."/>
            <person name="Ashoor H."/>
            <person name="Bougouffa S."/>
            <person name="Bajic V.B."/>
            <person name="Ryu T."/>
            <person name="Ravasi T."/>
            <person name="Bayer T."/>
            <person name="Micklem G."/>
            <person name="Kim H."/>
            <person name="Bhak J."/>
            <person name="Lajeunesse T.C."/>
            <person name="Voolstra C.R."/>
        </authorList>
    </citation>
    <scope>NUCLEOTIDE SEQUENCE [LARGE SCALE GENOMIC DNA]</scope>
    <source>
        <strain evidence="2 3">CCMP2467</strain>
    </source>
</reference>
<feature type="chain" id="PRO_5012412552" evidence="1">
    <location>
        <begin position="19"/>
        <end position="670"/>
    </location>
</feature>
<name>A0A1Q9CJJ2_SYMMI</name>
<sequence>MILAFQLALCGLCGLVQATDDACLLARPTRTDTLEEDLEEEEDLDYQGGASSDYMKRWEGVWEKQEPLHRLSHFVALAVRAARDSSSRKLIPTLLSHFWSWPSGDPKEALVATTLQWTPRNVKIPWPGRKLNISSHMTAVKTWLEKYVDDIPAVYKIKEARAEAQAALQDIKDSQKISERALGIANYLLAATSLMVMWREEYNLLGTEEVRVNMEGAYKEITETLRDLKDAFWTYRFRLIKFIKKYFHPVLYWRDELWWVDCFIDVKRIYSIDRAYWPEFQDVVTDYLKREIFVLELAPMLTSFTRLHRLIPGREEEPPESEPFFREEIQLGPYSFFMMGTEAEMLDQENVDRFLYPSETETSGGSIWKAGGRTGAAVDLLWLLYGDSSETRIGNEHGGGHVPVQRLPRYTCGLEIAYHKYNMNGIAFMNIKNQSLAIQGHDEERGMNAARMYTGPGLCGLYTLHQIHKYNKLVTAGIVAAVRRSIDAQFKAHQAGRSIDAQFKAHQELRTLIEVLFFQSALFHTPLGADLQQQLCTFLGPGMTTHNGQKGCHLQATLQWEVTNFGKASKDEGGPGVEMDGVRKPDFISARRWREFLAAKQQLPLLVEVEERILEEPERWMQALESGQEALPFSLGLLPDLLTWAILAPQLLPTRLEQLAVQELGSRGGL</sequence>
<proteinExistence type="predicted"/>
<organism evidence="2 3">
    <name type="scientific">Symbiodinium microadriaticum</name>
    <name type="common">Dinoflagellate</name>
    <name type="synonym">Zooxanthella microadriatica</name>
    <dbReference type="NCBI Taxonomy" id="2951"/>
    <lineage>
        <taxon>Eukaryota</taxon>
        <taxon>Sar</taxon>
        <taxon>Alveolata</taxon>
        <taxon>Dinophyceae</taxon>
        <taxon>Suessiales</taxon>
        <taxon>Symbiodiniaceae</taxon>
        <taxon>Symbiodinium</taxon>
    </lineage>
</organism>
<feature type="signal peptide" evidence="1">
    <location>
        <begin position="1"/>
        <end position="18"/>
    </location>
</feature>
<keyword evidence="1" id="KW-0732">Signal</keyword>
<evidence type="ECO:0000313" key="2">
    <source>
        <dbReference type="EMBL" id="OLP83092.1"/>
    </source>
</evidence>
<evidence type="ECO:0000256" key="1">
    <source>
        <dbReference type="SAM" id="SignalP"/>
    </source>
</evidence>
<comment type="caution">
    <text evidence="2">The sequence shown here is derived from an EMBL/GenBank/DDBJ whole genome shotgun (WGS) entry which is preliminary data.</text>
</comment>
<accession>A0A1Q9CJJ2</accession>
<protein>
    <submittedName>
        <fullName evidence="2">Uncharacterized protein</fullName>
    </submittedName>
</protein>